<keyword evidence="2" id="KW-1185">Reference proteome</keyword>
<dbReference type="RefSeq" id="WP_267267519.1">
    <property type="nucleotide sequence ID" value="NZ_JAOVZW010000031.1"/>
</dbReference>
<comment type="caution">
    <text evidence="1">The sequence shown here is derived from an EMBL/GenBank/DDBJ whole genome shotgun (WGS) entry which is preliminary data.</text>
</comment>
<evidence type="ECO:0000313" key="2">
    <source>
        <dbReference type="Proteomes" id="UP001073122"/>
    </source>
</evidence>
<gene>
    <name evidence="1" type="ORF">OF897_20430</name>
</gene>
<organism evidence="1 2">
    <name type="scientific">Chryseobacterium formosus</name>
    <dbReference type="NCBI Taxonomy" id="1537363"/>
    <lineage>
        <taxon>Bacteria</taxon>
        <taxon>Pseudomonadati</taxon>
        <taxon>Bacteroidota</taxon>
        <taxon>Flavobacteriia</taxon>
        <taxon>Flavobacteriales</taxon>
        <taxon>Weeksellaceae</taxon>
        <taxon>Chryseobacterium group</taxon>
        <taxon>Chryseobacterium</taxon>
    </lineage>
</organism>
<accession>A0ABT3XXA3</accession>
<evidence type="ECO:0008006" key="3">
    <source>
        <dbReference type="Google" id="ProtNLM"/>
    </source>
</evidence>
<name>A0ABT3XXA3_9FLAO</name>
<reference evidence="1" key="1">
    <citation type="submission" date="2022-10" db="EMBL/GenBank/DDBJ databases">
        <title>Chryseobacterium sp. nov., a novel bacterial species.</title>
        <authorList>
            <person name="Cao Y."/>
        </authorList>
    </citation>
    <scope>NUCLEOTIDE SEQUENCE</scope>
    <source>
        <strain evidence="1">CCTCC AB2015118</strain>
    </source>
</reference>
<evidence type="ECO:0000313" key="1">
    <source>
        <dbReference type="EMBL" id="MCX8526288.1"/>
    </source>
</evidence>
<dbReference type="EMBL" id="JAOVZW010000031">
    <property type="protein sequence ID" value="MCX8526288.1"/>
    <property type="molecule type" value="Genomic_DNA"/>
</dbReference>
<sequence>MKYLLTFILSVIWTVSSSQEKILPSDYSNGISSQYCYYTKHNMKPFNGYIKFKDEDTGDFQYSKIENGCNHLINEIFSPENKLLFRGKYTYDKWNNQITSYQNDSVNLGKSEFLDKKITDSKTLVTKRILNYYHSDYENGIEKVIPITGIIYNNDSDEIYSIQYKNGIAIKLITYYDNKDFDSSNTNIPTLKKKESHELLFNENGNIYDTDLSDKKYPFIFTGVYIKWDENGNMKSKKNLSK</sequence>
<dbReference type="Proteomes" id="UP001073122">
    <property type="component" value="Unassembled WGS sequence"/>
</dbReference>
<proteinExistence type="predicted"/>
<protein>
    <recommendedName>
        <fullName evidence="3">MORN repeat variant</fullName>
    </recommendedName>
</protein>